<evidence type="ECO:0000256" key="10">
    <source>
        <dbReference type="SAM" id="SignalP"/>
    </source>
</evidence>
<name>A0AAN9P9H0_CROPI</name>
<organism evidence="12 13">
    <name type="scientific">Crotalaria pallida</name>
    <name type="common">Smooth rattlebox</name>
    <name type="synonym">Crotalaria striata</name>
    <dbReference type="NCBI Taxonomy" id="3830"/>
    <lineage>
        <taxon>Eukaryota</taxon>
        <taxon>Viridiplantae</taxon>
        <taxon>Streptophyta</taxon>
        <taxon>Embryophyta</taxon>
        <taxon>Tracheophyta</taxon>
        <taxon>Spermatophyta</taxon>
        <taxon>Magnoliopsida</taxon>
        <taxon>eudicotyledons</taxon>
        <taxon>Gunneridae</taxon>
        <taxon>Pentapetalae</taxon>
        <taxon>rosids</taxon>
        <taxon>fabids</taxon>
        <taxon>Fabales</taxon>
        <taxon>Fabaceae</taxon>
        <taxon>Papilionoideae</taxon>
        <taxon>50 kb inversion clade</taxon>
        <taxon>genistoids sensu lato</taxon>
        <taxon>core genistoids</taxon>
        <taxon>Crotalarieae</taxon>
        <taxon>Crotalaria</taxon>
    </lineage>
</organism>
<gene>
    <name evidence="12" type="ORF">RIF29_03485</name>
</gene>
<dbReference type="SUPFAM" id="SSF52058">
    <property type="entry name" value="L domain-like"/>
    <property type="match status" value="1"/>
</dbReference>
<keyword evidence="5" id="KW-0677">Repeat</keyword>
<dbReference type="InterPro" id="IPR001611">
    <property type="entry name" value="Leu-rich_rpt"/>
</dbReference>
<keyword evidence="13" id="KW-1185">Reference proteome</keyword>
<sequence length="294" mass="32589">MNESCKFLHLLAKYFVVLYLLIQGRVQCDGGLNTRCIDREVDALLKFQGGLKDHSNRLSSWQREQNCCQWKGVGCSKTTGHVISINLSYTNIGGTIPNHLGNLSKLKCLDLSGSKNSLSVNNLNWLSGLSSLQELDMSEVDLTNAKNWFDVINTLSSLVMLRLSTCRLHTLPLRLVHVNITSLIILDLSSNAFNATVPQWLFEIGPTLRCLNLSTTKLYGPIPGKFENLQSLAVLDLSNNNLNGPIPSSLGQTQSKGGWHTLIFEGIASFKESFEWETRRKSFAILRVGCVGSC</sequence>
<keyword evidence="2" id="KW-0433">Leucine-rich repeat</keyword>
<evidence type="ECO:0000256" key="3">
    <source>
        <dbReference type="ARBA" id="ARBA00022692"/>
    </source>
</evidence>
<reference evidence="12 13" key="1">
    <citation type="submission" date="2024-01" db="EMBL/GenBank/DDBJ databases">
        <title>The genomes of 5 underutilized Papilionoideae crops provide insights into root nodulation and disease resistanc.</title>
        <authorList>
            <person name="Yuan L."/>
        </authorList>
    </citation>
    <scope>NUCLEOTIDE SEQUENCE [LARGE SCALE GENOMIC DNA]</scope>
    <source>
        <strain evidence="12">ZHUSHIDOU_FW_LH</strain>
        <tissue evidence="12">Leaf</tissue>
    </source>
</reference>
<dbReference type="EMBL" id="JAYWIO010000001">
    <property type="protein sequence ID" value="KAK7289667.1"/>
    <property type="molecule type" value="Genomic_DNA"/>
</dbReference>
<feature type="domain" description="Leucine-rich repeat-containing N-terminal plant-type" evidence="11">
    <location>
        <begin position="38"/>
        <end position="76"/>
    </location>
</feature>
<keyword evidence="4 10" id="KW-0732">Signal</keyword>
<comment type="subcellular location">
    <subcellularLocation>
        <location evidence="1">Membrane</location>
        <topology evidence="1">Single-pass type I membrane protein</topology>
    </subcellularLocation>
</comment>
<evidence type="ECO:0000259" key="11">
    <source>
        <dbReference type="Pfam" id="PF08263"/>
    </source>
</evidence>
<keyword evidence="3" id="KW-0812">Transmembrane</keyword>
<dbReference type="PANTHER" id="PTHR48063:SF90">
    <property type="entry name" value="OS11G0565920 PROTEIN"/>
    <property type="match status" value="1"/>
</dbReference>
<dbReference type="PANTHER" id="PTHR48063">
    <property type="entry name" value="LRR RECEPTOR-LIKE KINASE"/>
    <property type="match status" value="1"/>
</dbReference>
<keyword evidence="7" id="KW-0472">Membrane</keyword>
<dbReference type="InterPro" id="IPR032675">
    <property type="entry name" value="LRR_dom_sf"/>
</dbReference>
<feature type="chain" id="PRO_5042882549" description="Leucine-rich repeat-containing N-terminal plant-type domain-containing protein" evidence="10">
    <location>
        <begin position="29"/>
        <end position="294"/>
    </location>
</feature>
<keyword evidence="9" id="KW-0325">Glycoprotein</keyword>
<dbReference type="InterPro" id="IPR046956">
    <property type="entry name" value="RLP23-like"/>
</dbReference>
<dbReference type="Pfam" id="PF00560">
    <property type="entry name" value="LRR_1"/>
    <property type="match status" value="2"/>
</dbReference>
<evidence type="ECO:0000313" key="12">
    <source>
        <dbReference type="EMBL" id="KAK7289667.1"/>
    </source>
</evidence>
<evidence type="ECO:0000256" key="6">
    <source>
        <dbReference type="ARBA" id="ARBA00022989"/>
    </source>
</evidence>
<evidence type="ECO:0000256" key="2">
    <source>
        <dbReference type="ARBA" id="ARBA00022614"/>
    </source>
</evidence>
<dbReference type="PRINTS" id="PR00019">
    <property type="entry name" value="LEURICHRPT"/>
</dbReference>
<protein>
    <recommendedName>
        <fullName evidence="11">Leucine-rich repeat-containing N-terminal plant-type domain-containing protein</fullName>
    </recommendedName>
</protein>
<dbReference type="GO" id="GO:0016020">
    <property type="term" value="C:membrane"/>
    <property type="evidence" value="ECO:0007669"/>
    <property type="project" value="UniProtKB-SubCell"/>
</dbReference>
<comment type="caution">
    <text evidence="12">The sequence shown here is derived from an EMBL/GenBank/DDBJ whole genome shotgun (WGS) entry which is preliminary data.</text>
</comment>
<dbReference type="Proteomes" id="UP001372338">
    <property type="component" value="Unassembled WGS sequence"/>
</dbReference>
<evidence type="ECO:0000256" key="5">
    <source>
        <dbReference type="ARBA" id="ARBA00022737"/>
    </source>
</evidence>
<evidence type="ECO:0000313" key="13">
    <source>
        <dbReference type="Proteomes" id="UP001372338"/>
    </source>
</evidence>
<evidence type="ECO:0000256" key="1">
    <source>
        <dbReference type="ARBA" id="ARBA00004479"/>
    </source>
</evidence>
<proteinExistence type="predicted"/>
<dbReference type="Pfam" id="PF08263">
    <property type="entry name" value="LRRNT_2"/>
    <property type="match status" value="1"/>
</dbReference>
<evidence type="ECO:0000256" key="7">
    <source>
        <dbReference type="ARBA" id="ARBA00023136"/>
    </source>
</evidence>
<evidence type="ECO:0000256" key="8">
    <source>
        <dbReference type="ARBA" id="ARBA00023170"/>
    </source>
</evidence>
<dbReference type="AlphaFoldDB" id="A0AAN9P9H0"/>
<evidence type="ECO:0000256" key="4">
    <source>
        <dbReference type="ARBA" id="ARBA00022729"/>
    </source>
</evidence>
<accession>A0AAN9P9H0</accession>
<dbReference type="Gene3D" id="3.80.10.10">
    <property type="entry name" value="Ribonuclease Inhibitor"/>
    <property type="match status" value="1"/>
</dbReference>
<keyword evidence="8" id="KW-0675">Receptor</keyword>
<dbReference type="InterPro" id="IPR013210">
    <property type="entry name" value="LRR_N_plant-typ"/>
</dbReference>
<evidence type="ECO:0000256" key="9">
    <source>
        <dbReference type="ARBA" id="ARBA00023180"/>
    </source>
</evidence>
<keyword evidence="6" id="KW-1133">Transmembrane helix</keyword>
<feature type="signal peptide" evidence="10">
    <location>
        <begin position="1"/>
        <end position="28"/>
    </location>
</feature>